<evidence type="ECO:0000259" key="8">
    <source>
        <dbReference type="Pfam" id="PF01694"/>
    </source>
</evidence>
<dbReference type="Gene3D" id="1.20.1540.10">
    <property type="entry name" value="Rhomboid-like"/>
    <property type="match status" value="1"/>
</dbReference>
<feature type="region of interest" description="Disordered" evidence="7">
    <location>
        <begin position="1"/>
        <end position="44"/>
    </location>
</feature>
<accession>A0AAE0G6X6</accession>
<dbReference type="InterPro" id="IPR035952">
    <property type="entry name" value="Rhomboid-like_sf"/>
</dbReference>
<reference evidence="9 10" key="1">
    <citation type="journal article" date="2015" name="Genome Biol. Evol.">
        <title>Comparative Genomics of a Bacterivorous Green Alga Reveals Evolutionary Causalities and Consequences of Phago-Mixotrophic Mode of Nutrition.</title>
        <authorList>
            <person name="Burns J.A."/>
            <person name="Paasch A."/>
            <person name="Narechania A."/>
            <person name="Kim E."/>
        </authorList>
    </citation>
    <scope>NUCLEOTIDE SEQUENCE [LARGE SCALE GENOMIC DNA]</scope>
    <source>
        <strain evidence="9 10">PLY_AMNH</strain>
    </source>
</reference>
<dbReference type="InterPro" id="IPR050925">
    <property type="entry name" value="Rhomboid_protease_S54"/>
</dbReference>
<keyword evidence="3" id="KW-0812">Transmembrane</keyword>
<keyword evidence="5" id="KW-1133">Transmembrane helix</keyword>
<evidence type="ECO:0000256" key="6">
    <source>
        <dbReference type="ARBA" id="ARBA00023136"/>
    </source>
</evidence>
<keyword evidence="4" id="KW-0378">Hydrolase</keyword>
<dbReference type="InterPro" id="IPR022764">
    <property type="entry name" value="Peptidase_S54_rhomboid_dom"/>
</dbReference>
<evidence type="ECO:0000256" key="1">
    <source>
        <dbReference type="ARBA" id="ARBA00004141"/>
    </source>
</evidence>
<dbReference type="PANTHER" id="PTHR43731:SF14">
    <property type="entry name" value="PRESENILIN-ASSOCIATED RHOMBOID-LIKE PROTEIN, MITOCHONDRIAL"/>
    <property type="match status" value="1"/>
</dbReference>
<proteinExistence type="inferred from homology"/>
<dbReference type="AlphaFoldDB" id="A0AAE0G6X6"/>
<dbReference type="SUPFAM" id="SSF144091">
    <property type="entry name" value="Rhomboid-like"/>
    <property type="match status" value="1"/>
</dbReference>
<evidence type="ECO:0000313" key="9">
    <source>
        <dbReference type="EMBL" id="KAK3272737.1"/>
    </source>
</evidence>
<sequence>MPLRERRETQQQRELDEIRSRRADEWRREQRASPSSGSGGAGPRDALKKVVAWIYNKKWRILATAGCVAAFVLRPGEDSFRKYLKAREGLGGAARNLLEDTLFNLIGLKGTLRVTSYGLFSIAQQGECEAQHPLSAIREAGRWPYPGLVMSGGQPGGGEKYYIGALGAWLPLPCAKLMSARTISGSAEQDLELLVGANIAVWLAWQLCPNVFMTRHFTVDPANAQDRPYTLLTAAFSHKSAQHLISNMHSLLAVAPLLQRALGRSRFNLLFLGGGACSSLVSAACNQAMGRVVHSLGASGGVLALLACNARLFPDQQYLWWGDIQLDAPKFLCATLCLDIFRNVLTSETHKVDVWGHLGGALFGLCFCVYLQRPV</sequence>
<organism evidence="9 10">
    <name type="scientific">Cymbomonas tetramitiformis</name>
    <dbReference type="NCBI Taxonomy" id="36881"/>
    <lineage>
        <taxon>Eukaryota</taxon>
        <taxon>Viridiplantae</taxon>
        <taxon>Chlorophyta</taxon>
        <taxon>Pyramimonadophyceae</taxon>
        <taxon>Pyramimonadales</taxon>
        <taxon>Pyramimonadaceae</taxon>
        <taxon>Cymbomonas</taxon>
    </lineage>
</organism>
<protein>
    <recommendedName>
        <fullName evidence="8">Peptidase S54 rhomboid domain-containing protein</fullName>
    </recommendedName>
</protein>
<name>A0AAE0G6X6_9CHLO</name>
<keyword evidence="10" id="KW-1185">Reference proteome</keyword>
<evidence type="ECO:0000256" key="7">
    <source>
        <dbReference type="SAM" id="MobiDB-lite"/>
    </source>
</evidence>
<comment type="caution">
    <text evidence="9">The sequence shown here is derived from an EMBL/GenBank/DDBJ whole genome shotgun (WGS) entry which is preliminary data.</text>
</comment>
<dbReference type="Proteomes" id="UP001190700">
    <property type="component" value="Unassembled WGS sequence"/>
</dbReference>
<keyword evidence="6" id="KW-0472">Membrane</keyword>
<evidence type="ECO:0000256" key="3">
    <source>
        <dbReference type="ARBA" id="ARBA00022692"/>
    </source>
</evidence>
<dbReference type="Pfam" id="PF01694">
    <property type="entry name" value="Rhomboid"/>
    <property type="match status" value="1"/>
</dbReference>
<dbReference type="GO" id="GO:0016020">
    <property type="term" value="C:membrane"/>
    <property type="evidence" value="ECO:0007669"/>
    <property type="project" value="UniProtKB-SubCell"/>
</dbReference>
<feature type="domain" description="Peptidase S54 rhomboid" evidence="8">
    <location>
        <begin position="227"/>
        <end position="371"/>
    </location>
</feature>
<dbReference type="PANTHER" id="PTHR43731">
    <property type="entry name" value="RHOMBOID PROTEASE"/>
    <property type="match status" value="1"/>
</dbReference>
<gene>
    <name evidence="9" type="ORF">CYMTET_18982</name>
</gene>
<evidence type="ECO:0000256" key="2">
    <source>
        <dbReference type="ARBA" id="ARBA00009045"/>
    </source>
</evidence>
<evidence type="ECO:0000256" key="5">
    <source>
        <dbReference type="ARBA" id="ARBA00022989"/>
    </source>
</evidence>
<comment type="subcellular location">
    <subcellularLocation>
        <location evidence="1">Membrane</location>
        <topology evidence="1">Multi-pass membrane protein</topology>
    </subcellularLocation>
</comment>
<dbReference type="GO" id="GO:0004252">
    <property type="term" value="F:serine-type endopeptidase activity"/>
    <property type="evidence" value="ECO:0007669"/>
    <property type="project" value="InterPro"/>
</dbReference>
<feature type="compositionally biased region" description="Basic and acidic residues" evidence="7">
    <location>
        <begin position="1"/>
        <end position="31"/>
    </location>
</feature>
<evidence type="ECO:0000256" key="4">
    <source>
        <dbReference type="ARBA" id="ARBA00022801"/>
    </source>
</evidence>
<comment type="similarity">
    <text evidence="2">Belongs to the peptidase S54 family.</text>
</comment>
<dbReference type="EMBL" id="LGRX02008812">
    <property type="protein sequence ID" value="KAK3272737.1"/>
    <property type="molecule type" value="Genomic_DNA"/>
</dbReference>
<evidence type="ECO:0000313" key="10">
    <source>
        <dbReference type="Proteomes" id="UP001190700"/>
    </source>
</evidence>